<dbReference type="Proteomes" id="UP000287651">
    <property type="component" value="Unassembled WGS sequence"/>
</dbReference>
<name>A0A444CBK8_ENSVE</name>
<gene>
    <name evidence="1" type="ORF">B296_00047088</name>
</gene>
<accession>A0A444CBK8</accession>
<organism evidence="1 2">
    <name type="scientific">Ensete ventricosum</name>
    <name type="common">Abyssinian banana</name>
    <name type="synonym">Musa ensete</name>
    <dbReference type="NCBI Taxonomy" id="4639"/>
    <lineage>
        <taxon>Eukaryota</taxon>
        <taxon>Viridiplantae</taxon>
        <taxon>Streptophyta</taxon>
        <taxon>Embryophyta</taxon>
        <taxon>Tracheophyta</taxon>
        <taxon>Spermatophyta</taxon>
        <taxon>Magnoliopsida</taxon>
        <taxon>Liliopsida</taxon>
        <taxon>Zingiberales</taxon>
        <taxon>Musaceae</taxon>
        <taxon>Ensete</taxon>
    </lineage>
</organism>
<protein>
    <submittedName>
        <fullName evidence="1">Uncharacterized protein</fullName>
    </submittedName>
</protein>
<comment type="caution">
    <text evidence="1">The sequence shown here is derived from an EMBL/GenBank/DDBJ whole genome shotgun (WGS) entry which is preliminary data.</text>
</comment>
<evidence type="ECO:0000313" key="1">
    <source>
        <dbReference type="EMBL" id="RRT54498.1"/>
    </source>
</evidence>
<dbReference type="AlphaFoldDB" id="A0A444CBK8"/>
<sequence>EPGGSGPRSRSKRLCAVGHQREAPDVGGGQAIGARISIPGSKLTLPRSLPPSLPTYSWFPIP</sequence>
<evidence type="ECO:0000313" key="2">
    <source>
        <dbReference type="Proteomes" id="UP000287651"/>
    </source>
</evidence>
<feature type="non-terminal residue" evidence="1">
    <location>
        <position position="1"/>
    </location>
</feature>
<proteinExistence type="predicted"/>
<dbReference type="EMBL" id="AMZH03010576">
    <property type="protein sequence ID" value="RRT54498.1"/>
    <property type="molecule type" value="Genomic_DNA"/>
</dbReference>
<reference evidence="1 2" key="1">
    <citation type="journal article" date="2014" name="Agronomy (Basel)">
        <title>A Draft Genome Sequence for Ensete ventricosum, the Drought-Tolerant Tree Against Hunger.</title>
        <authorList>
            <person name="Harrison J."/>
            <person name="Moore K.A."/>
            <person name="Paszkiewicz K."/>
            <person name="Jones T."/>
            <person name="Grant M."/>
            <person name="Ambacheew D."/>
            <person name="Muzemil S."/>
            <person name="Studholme D.J."/>
        </authorList>
    </citation>
    <scope>NUCLEOTIDE SEQUENCE [LARGE SCALE GENOMIC DNA]</scope>
</reference>